<dbReference type="PANTHER" id="PTHR36181:SF4">
    <property type="entry name" value="LAGLIDADG ENDONUCLEASE"/>
    <property type="match status" value="1"/>
</dbReference>
<keyword evidence="2" id="KW-0255">Endonuclease</keyword>
<gene>
    <name evidence="2" type="primary">orf149</name>
</gene>
<dbReference type="GO" id="GO:0005739">
    <property type="term" value="C:mitochondrion"/>
    <property type="evidence" value="ECO:0007669"/>
    <property type="project" value="UniProtKB-ARBA"/>
</dbReference>
<dbReference type="GO" id="GO:0004519">
    <property type="term" value="F:endonuclease activity"/>
    <property type="evidence" value="ECO:0007669"/>
    <property type="project" value="UniProtKB-KW"/>
</dbReference>
<dbReference type="PANTHER" id="PTHR36181">
    <property type="entry name" value="INTRON-ENCODED ENDONUCLEASE AI3-RELATED"/>
    <property type="match status" value="1"/>
</dbReference>
<organism evidence="2">
    <name type="scientific">Juglanconis sp</name>
    <dbReference type="NCBI Taxonomy" id="2041886"/>
    <lineage>
        <taxon>Eukaryota</taxon>
        <taxon>Fungi</taxon>
        <taxon>Dikarya</taxon>
        <taxon>Ascomycota</taxon>
        <taxon>Pezizomycotina</taxon>
        <taxon>Sordariomycetes</taxon>
        <taxon>Sordariomycetidae</taxon>
        <taxon>Diaporthales</taxon>
        <taxon>Juglanconidaceae</taxon>
        <taxon>Juglanconis</taxon>
    </lineage>
</organism>
<dbReference type="Pfam" id="PF00961">
    <property type="entry name" value="LAGLIDADG_1"/>
    <property type="match status" value="1"/>
</dbReference>
<protein>
    <submittedName>
        <fullName evidence="2">LAGLIDADG endonuclease</fullName>
    </submittedName>
</protein>
<dbReference type="Gene3D" id="3.10.28.10">
    <property type="entry name" value="Homing endonucleases"/>
    <property type="match status" value="1"/>
</dbReference>
<reference evidence="2" key="1">
    <citation type="submission" date="2017-02" db="EMBL/GenBank/DDBJ databases">
        <title>Fungal Comparative Genomics of Melanconis species and Ophiognomonia clavigignenti-juglandacearum at Different Phylogenetic Distances.</title>
        <authorList>
            <person name="Demers J.E."/>
            <person name="Castlebury L.A."/>
        </authorList>
    </citation>
    <scope>NUCLEOTIDE SEQUENCE</scope>
    <source>
        <strain evidence="2">DMW523</strain>
    </source>
</reference>
<geneLocation type="mitochondrion" evidence="2"/>
<dbReference type="EMBL" id="KY575055">
    <property type="protein sequence ID" value="ATI20314.1"/>
    <property type="molecule type" value="Genomic_DNA"/>
</dbReference>
<keyword evidence="2" id="KW-0540">Nuclease</keyword>
<evidence type="ECO:0000313" key="2">
    <source>
        <dbReference type="EMBL" id="ATI20314.1"/>
    </source>
</evidence>
<proteinExistence type="predicted"/>
<dbReference type="AlphaFoldDB" id="A0A291LIF4"/>
<accession>A0A291LIF4</accession>
<evidence type="ECO:0000259" key="1">
    <source>
        <dbReference type="Pfam" id="PF00961"/>
    </source>
</evidence>
<feature type="domain" description="Homing endonuclease LAGLIDADG" evidence="1">
    <location>
        <begin position="35"/>
        <end position="105"/>
    </location>
</feature>
<sequence length="149" mass="16933">MNLGLSDHLKTAFPNVTPEVRPLVINKPIADPQWLAGFASAEGCFFIGIHKSSTIKVGVNVQLEFQVTQHKRDEFLIKSIIEYLNCGNALQSKNVFRYRVSKFSDRLPLGDDPREGDLTDKIIPFFKKYPILGIKLKDFMDFCTVVNEK</sequence>
<keyword evidence="2" id="KW-0378">Hydrolase</keyword>
<dbReference type="InterPro" id="IPR051289">
    <property type="entry name" value="LAGLIDADG_Endonuclease"/>
</dbReference>
<dbReference type="SUPFAM" id="SSF55608">
    <property type="entry name" value="Homing endonucleases"/>
    <property type="match status" value="1"/>
</dbReference>
<keyword evidence="2" id="KW-0496">Mitochondrion</keyword>
<name>A0A291LIF4_9PEZI</name>
<dbReference type="InterPro" id="IPR027434">
    <property type="entry name" value="Homing_endonucl"/>
</dbReference>
<dbReference type="InterPro" id="IPR004860">
    <property type="entry name" value="LAGLIDADG_dom"/>
</dbReference>